<feature type="transmembrane region" description="Helical" evidence="2">
    <location>
        <begin position="426"/>
        <end position="447"/>
    </location>
</feature>
<feature type="transmembrane region" description="Helical" evidence="2">
    <location>
        <begin position="355"/>
        <end position="372"/>
    </location>
</feature>
<keyword evidence="2" id="KW-1133">Transmembrane helix</keyword>
<feature type="transmembrane region" description="Helical" evidence="2">
    <location>
        <begin position="96"/>
        <end position="114"/>
    </location>
</feature>
<reference evidence="3 4" key="1">
    <citation type="journal article" date="2020" name="G3 (Bethesda)">
        <title>CeMbio - The Caenorhabditis elegans Microbiome Resource.</title>
        <authorList>
            <person name="Dirksen P."/>
            <person name="Assie A."/>
            <person name="Zimmermann J."/>
            <person name="Zhang F."/>
            <person name="Tietje A.M."/>
            <person name="Marsh S.A."/>
            <person name="Felix M.A."/>
            <person name="Shapira M."/>
            <person name="Kaleta C."/>
            <person name="Schulenburg H."/>
            <person name="Samuel B."/>
        </authorList>
    </citation>
    <scope>NUCLEOTIDE SEQUENCE [LARGE SCALE GENOMIC DNA]</scope>
    <source>
        <strain evidence="3 4">BIGb0172</strain>
    </source>
</reference>
<dbReference type="PANTHER" id="PTHR43298:SF2">
    <property type="entry name" value="FMN_FAD EXPORTER YEEO-RELATED"/>
    <property type="match status" value="1"/>
</dbReference>
<keyword evidence="2" id="KW-0812">Transmembrane</keyword>
<dbReference type="GO" id="GO:0042910">
    <property type="term" value="F:xenobiotic transmembrane transporter activity"/>
    <property type="evidence" value="ECO:0007669"/>
    <property type="project" value="InterPro"/>
</dbReference>
<dbReference type="KEGG" id="cpis:HS961_16265"/>
<feature type="transmembrane region" description="Helical" evidence="2">
    <location>
        <begin position="164"/>
        <end position="185"/>
    </location>
</feature>
<feature type="transmembrane region" description="Helical" evidence="2">
    <location>
        <begin position="21"/>
        <end position="42"/>
    </location>
</feature>
<dbReference type="RefSeq" id="WP_182323753.1">
    <property type="nucleotide sequence ID" value="NZ_CP058554.1"/>
</dbReference>
<dbReference type="AlphaFoldDB" id="A0A7G5EJT7"/>
<accession>A0A7G5EJT7</accession>
<dbReference type="GO" id="GO:0015297">
    <property type="term" value="F:antiporter activity"/>
    <property type="evidence" value="ECO:0007669"/>
    <property type="project" value="InterPro"/>
</dbReference>
<evidence type="ECO:0000313" key="4">
    <source>
        <dbReference type="Proteomes" id="UP000515240"/>
    </source>
</evidence>
<feature type="transmembrane region" description="Helical" evidence="2">
    <location>
        <begin position="48"/>
        <end position="75"/>
    </location>
</feature>
<sequence length="463" mass="50411">MRERWTRLLAGRDMRVLAKHAGTVFVGQIAVMGFGVVDTIVAGRHAEASLAALSVGSAIFVTVYVSLMGLLQALMPIWSEMHGARRHADIGASLRQSLYICLAATLLGWVVLFNPAPILRWTEVPQELQALVKSYLAIIGWSLPAALLFRIFSTLSQSLGKPKMVTWLQAMSLLIKLPLSIWFTFGGLGLAPMGVLGCAWATFLVNFLLCGLGWWLLRSQAVYAPADIWRRLERPHWPTLAQFAQLGIPASLSILVEITSFTLMALYVARMGTASSAAHQIAANVTALMYMVPLSLAIATSARASYWRGAGDEVRARQVVFLGLFSAMGLATTLAALVWLTKGWIVPIYTTTPEVASIALSLLGWVSLYHLADASQTVSIFVLRSYRITVTPLLVYCSLLWGVGLWGGFQLAYHGIAGRPAMDSPVAFWMCAAYALVLAAVCFVVLLQRVTRNAVQQGPFNPV</sequence>
<dbReference type="Pfam" id="PF01554">
    <property type="entry name" value="MatE"/>
    <property type="match status" value="2"/>
</dbReference>
<organism evidence="3 4">
    <name type="scientific">Comamonas piscis</name>
    <dbReference type="NCBI Taxonomy" id="1562974"/>
    <lineage>
        <taxon>Bacteria</taxon>
        <taxon>Pseudomonadati</taxon>
        <taxon>Pseudomonadota</taxon>
        <taxon>Betaproteobacteria</taxon>
        <taxon>Burkholderiales</taxon>
        <taxon>Comamonadaceae</taxon>
        <taxon>Comamonas</taxon>
    </lineage>
</organism>
<name>A0A7G5EJT7_9BURK</name>
<dbReference type="InterPro" id="IPR050222">
    <property type="entry name" value="MATE_MdtK"/>
</dbReference>
<evidence type="ECO:0000256" key="2">
    <source>
        <dbReference type="SAM" id="Phobius"/>
    </source>
</evidence>
<dbReference type="GO" id="GO:0005886">
    <property type="term" value="C:plasma membrane"/>
    <property type="evidence" value="ECO:0007669"/>
    <property type="project" value="TreeGrafter"/>
</dbReference>
<dbReference type="CDD" id="cd13131">
    <property type="entry name" value="MATE_NorM_like"/>
    <property type="match status" value="1"/>
</dbReference>
<dbReference type="NCBIfam" id="TIGR00797">
    <property type="entry name" value="matE"/>
    <property type="match status" value="1"/>
</dbReference>
<feature type="transmembrane region" description="Helical" evidence="2">
    <location>
        <begin position="191"/>
        <end position="217"/>
    </location>
</feature>
<feature type="transmembrane region" description="Helical" evidence="2">
    <location>
        <begin position="281"/>
        <end position="299"/>
    </location>
</feature>
<keyword evidence="1" id="KW-0813">Transport</keyword>
<dbReference type="Proteomes" id="UP000515240">
    <property type="component" value="Chromosome"/>
</dbReference>
<feature type="transmembrane region" description="Helical" evidence="2">
    <location>
        <begin position="237"/>
        <end position="269"/>
    </location>
</feature>
<keyword evidence="2" id="KW-0472">Membrane</keyword>
<dbReference type="EMBL" id="CP058554">
    <property type="protein sequence ID" value="QMV74262.1"/>
    <property type="molecule type" value="Genomic_DNA"/>
</dbReference>
<feature type="transmembrane region" description="Helical" evidence="2">
    <location>
        <begin position="393"/>
        <end position="414"/>
    </location>
</feature>
<dbReference type="PANTHER" id="PTHR43298">
    <property type="entry name" value="MULTIDRUG RESISTANCE PROTEIN NORM-RELATED"/>
    <property type="match status" value="1"/>
</dbReference>
<dbReference type="InterPro" id="IPR002528">
    <property type="entry name" value="MATE_fam"/>
</dbReference>
<feature type="transmembrane region" description="Helical" evidence="2">
    <location>
        <begin position="134"/>
        <end position="152"/>
    </location>
</feature>
<proteinExistence type="predicted"/>
<protein>
    <submittedName>
        <fullName evidence="3">MATE family efflux transporter</fullName>
    </submittedName>
</protein>
<keyword evidence="4" id="KW-1185">Reference proteome</keyword>
<evidence type="ECO:0000256" key="1">
    <source>
        <dbReference type="ARBA" id="ARBA00022448"/>
    </source>
</evidence>
<feature type="transmembrane region" description="Helical" evidence="2">
    <location>
        <begin position="319"/>
        <end position="340"/>
    </location>
</feature>
<gene>
    <name evidence="3" type="ORF">HS961_16265</name>
</gene>
<evidence type="ECO:0000313" key="3">
    <source>
        <dbReference type="EMBL" id="QMV74262.1"/>
    </source>
</evidence>